<keyword evidence="5" id="KW-0190">Covalent protein-DNA linkage</keyword>
<sequence>MCGRFDQNDIARRYVAAFGWADAAYRGQADPTVNATPGTARLLFHQHGGAPVAEDVYWGYRPSWAVGKLPVAYQARLEKVHGNYWRRLLQSGRAVVPAHGWYEWTGEKGKRQAWHIHRKDRAPLYMLALACFAPAREHPAEGGFVLLTTDSQGGMVDVHDRSPLVLEAADAASWLDPDLSPEQAVGLARALALGPDCFAWEPATLAPARPSAHARAAIEPALATVPAVPSASPAAVPDAAPDGALQLCLPL</sequence>
<dbReference type="PANTHER" id="PTHR13604:SF0">
    <property type="entry name" value="ABASIC SITE PROCESSING PROTEIN HMCES"/>
    <property type="match status" value="1"/>
</dbReference>
<dbReference type="InterPro" id="IPR003738">
    <property type="entry name" value="SRAP"/>
</dbReference>
<dbReference type="PANTHER" id="PTHR13604">
    <property type="entry name" value="DC12-RELATED"/>
    <property type="match status" value="1"/>
</dbReference>
<dbReference type="EMBL" id="JACEZT010000007">
    <property type="protein sequence ID" value="MBA5637953.1"/>
    <property type="molecule type" value="Genomic_DNA"/>
</dbReference>
<keyword evidence="3" id="KW-0227">DNA damage</keyword>
<accession>A0A7W2ESS6</accession>
<keyword evidence="2 8" id="KW-0645">Protease</keyword>
<dbReference type="Pfam" id="PF02586">
    <property type="entry name" value="SRAP"/>
    <property type="match status" value="1"/>
</dbReference>
<dbReference type="InterPro" id="IPR036590">
    <property type="entry name" value="SRAP-like"/>
</dbReference>
<evidence type="ECO:0000256" key="8">
    <source>
        <dbReference type="RuleBase" id="RU364100"/>
    </source>
</evidence>
<dbReference type="SUPFAM" id="SSF143081">
    <property type="entry name" value="BB1717-like"/>
    <property type="match status" value="1"/>
</dbReference>
<keyword evidence="4 8" id="KW-0378">Hydrolase</keyword>
<dbReference type="GO" id="GO:0106300">
    <property type="term" value="P:protein-DNA covalent cross-linking repair"/>
    <property type="evidence" value="ECO:0007669"/>
    <property type="project" value="InterPro"/>
</dbReference>
<dbReference type="GO" id="GO:0006508">
    <property type="term" value="P:proteolysis"/>
    <property type="evidence" value="ECO:0007669"/>
    <property type="project" value="UniProtKB-KW"/>
</dbReference>
<dbReference type="AlphaFoldDB" id="A0A7W2ESS6"/>
<protein>
    <recommendedName>
        <fullName evidence="8">Abasic site processing protein</fullName>
        <ecNumber evidence="8">3.4.-.-</ecNumber>
    </recommendedName>
</protein>
<keyword evidence="6" id="KW-0238">DNA-binding</keyword>
<evidence type="ECO:0000256" key="4">
    <source>
        <dbReference type="ARBA" id="ARBA00022801"/>
    </source>
</evidence>
<dbReference type="RefSeq" id="WP_182163025.1">
    <property type="nucleotide sequence ID" value="NZ_JACEZT010000007.1"/>
</dbReference>
<dbReference type="GO" id="GO:0008233">
    <property type="term" value="F:peptidase activity"/>
    <property type="evidence" value="ECO:0007669"/>
    <property type="project" value="UniProtKB-KW"/>
</dbReference>
<evidence type="ECO:0000256" key="5">
    <source>
        <dbReference type="ARBA" id="ARBA00023124"/>
    </source>
</evidence>
<evidence type="ECO:0000256" key="7">
    <source>
        <dbReference type="ARBA" id="ARBA00023239"/>
    </source>
</evidence>
<evidence type="ECO:0000256" key="6">
    <source>
        <dbReference type="ARBA" id="ARBA00023125"/>
    </source>
</evidence>
<evidence type="ECO:0000256" key="1">
    <source>
        <dbReference type="ARBA" id="ARBA00008136"/>
    </source>
</evidence>
<keyword evidence="7" id="KW-0456">Lyase</keyword>
<evidence type="ECO:0000256" key="2">
    <source>
        <dbReference type="ARBA" id="ARBA00022670"/>
    </source>
</evidence>
<dbReference type="GO" id="GO:0003697">
    <property type="term" value="F:single-stranded DNA binding"/>
    <property type="evidence" value="ECO:0007669"/>
    <property type="project" value="InterPro"/>
</dbReference>
<evidence type="ECO:0000313" key="10">
    <source>
        <dbReference type="Proteomes" id="UP000534388"/>
    </source>
</evidence>
<organism evidence="9 10">
    <name type="scientific">Rugamonas brunnea</name>
    <dbReference type="NCBI Taxonomy" id="2758569"/>
    <lineage>
        <taxon>Bacteria</taxon>
        <taxon>Pseudomonadati</taxon>
        <taxon>Pseudomonadota</taxon>
        <taxon>Betaproteobacteria</taxon>
        <taxon>Burkholderiales</taxon>
        <taxon>Oxalobacteraceae</taxon>
        <taxon>Telluria group</taxon>
        <taxon>Rugamonas</taxon>
    </lineage>
</organism>
<dbReference type="Proteomes" id="UP000534388">
    <property type="component" value="Unassembled WGS sequence"/>
</dbReference>
<evidence type="ECO:0000256" key="3">
    <source>
        <dbReference type="ARBA" id="ARBA00022763"/>
    </source>
</evidence>
<reference evidence="9 10" key="1">
    <citation type="submission" date="2020-07" db="EMBL/GenBank/DDBJ databases">
        <title>Novel species isolated from subtropical streams in China.</title>
        <authorList>
            <person name="Lu H."/>
        </authorList>
    </citation>
    <scope>NUCLEOTIDE SEQUENCE [LARGE SCALE GENOMIC DNA]</scope>
    <source>
        <strain evidence="9 10">LX20W</strain>
    </source>
</reference>
<dbReference type="EC" id="3.4.-.-" evidence="8"/>
<comment type="caution">
    <text evidence="9">The sequence shown here is derived from an EMBL/GenBank/DDBJ whole genome shotgun (WGS) entry which is preliminary data.</text>
</comment>
<keyword evidence="10" id="KW-1185">Reference proteome</keyword>
<evidence type="ECO:0000313" key="9">
    <source>
        <dbReference type="EMBL" id="MBA5637953.1"/>
    </source>
</evidence>
<dbReference type="GO" id="GO:0016829">
    <property type="term" value="F:lyase activity"/>
    <property type="evidence" value="ECO:0007669"/>
    <property type="project" value="UniProtKB-KW"/>
</dbReference>
<gene>
    <name evidence="9" type="ORF">H3H37_12900</name>
</gene>
<proteinExistence type="inferred from homology"/>
<dbReference type="Gene3D" id="3.90.1680.10">
    <property type="entry name" value="SOS response associated peptidase-like"/>
    <property type="match status" value="1"/>
</dbReference>
<comment type="similarity">
    <text evidence="1 8">Belongs to the SOS response-associated peptidase family.</text>
</comment>
<name>A0A7W2ESS6_9BURK</name>